<evidence type="ECO:0000313" key="6">
    <source>
        <dbReference type="Proteomes" id="UP001589654"/>
    </source>
</evidence>
<dbReference type="SMART" id="SM00116">
    <property type="entry name" value="CBS"/>
    <property type="match status" value="2"/>
</dbReference>
<dbReference type="SMART" id="SM00100">
    <property type="entry name" value="cNMP"/>
    <property type="match status" value="1"/>
</dbReference>
<protein>
    <submittedName>
        <fullName evidence="5">DUF294 nucleotidyltransferase-like domain-containing protein</fullName>
    </submittedName>
</protein>
<evidence type="ECO:0000259" key="3">
    <source>
        <dbReference type="PROSITE" id="PS50042"/>
    </source>
</evidence>
<dbReference type="Pfam" id="PF00571">
    <property type="entry name" value="CBS"/>
    <property type="match status" value="2"/>
</dbReference>
<evidence type="ECO:0000256" key="1">
    <source>
        <dbReference type="ARBA" id="ARBA00023122"/>
    </source>
</evidence>
<gene>
    <name evidence="5" type="ORF">ACFFUR_08245</name>
</gene>
<dbReference type="EMBL" id="JBHMEW010000054">
    <property type="protein sequence ID" value="MFB9211793.1"/>
    <property type="molecule type" value="Genomic_DNA"/>
</dbReference>
<evidence type="ECO:0000259" key="4">
    <source>
        <dbReference type="PROSITE" id="PS51371"/>
    </source>
</evidence>
<reference evidence="5 6" key="1">
    <citation type="submission" date="2024-09" db="EMBL/GenBank/DDBJ databases">
        <authorList>
            <person name="Sun Q."/>
            <person name="Mori K."/>
        </authorList>
    </citation>
    <scope>NUCLEOTIDE SEQUENCE [LARGE SCALE GENOMIC DNA]</scope>
    <source>
        <strain evidence="5 6">CECT 7682</strain>
    </source>
</reference>
<dbReference type="InterPro" id="IPR018821">
    <property type="entry name" value="DUF294_put_nucleoTrafse_sb-bd"/>
</dbReference>
<organism evidence="5 6">
    <name type="scientific">Echinicola jeungdonensis</name>
    <dbReference type="NCBI Taxonomy" id="709343"/>
    <lineage>
        <taxon>Bacteria</taxon>
        <taxon>Pseudomonadati</taxon>
        <taxon>Bacteroidota</taxon>
        <taxon>Cytophagia</taxon>
        <taxon>Cytophagales</taxon>
        <taxon>Cyclobacteriaceae</taxon>
        <taxon>Echinicola</taxon>
    </lineage>
</organism>
<sequence length="649" mass="73474">MSNVIVNRVKEFLFRFPPFSFLSDELLESVAKEVELMYYAKGEYMFHKGDPAKPHFFVLKEGSINLTEEEDGKQQIRDYCDEGDVFGVLALLGKRPYVLNGFAAEDSLVYAVPVAVFDKILKENSQVSLYFAAGFAAGQVVIRTDLSQSQKARSLFRDPSTDHGLSVFSGKGKINFSKQVLHCNLGDTVRHAAQLMQEKGVGSIAILNHEGFPQGIITDKDFRNRLVAKGLPYSTTVEELMTSPVITMHIESDFPSLYLTMIKNRIHHLILTEDGTDQSKVMGILSDHDVFLSQGNSPAVLINALMNTWNIQEMASIRNRAEALLQYYLENEVSIDFVSSIISEVNDVIIQRAVVLAKKKYDSAYPEEITQIPFSFLSLGSEGRQEQLLRTDLDNALVFEDVPEEKLNQAKAYFGEIAQEVINILVSCGFHTCPSEVMASNPKWCQPLSVWKDYFSHWINLPDQKSLLNATIFFDFRRVYGNKTLVEKMTDHVYQTIEVRKTFLSFLAKNALQNPPPLGFFRNFIVENSGDHQDKFDIKLRAMMPLADAARLLVLSHRIVGINNTFRRFEKLAELEPKHKELFLEAGKAYEIFMRLRAIEGIGNGNSGRFISPGSLGKLQRQLLKNAFSPIHQLQEVLAIRFQTDLIQD</sequence>
<proteinExistence type="predicted"/>
<dbReference type="InterPro" id="IPR000644">
    <property type="entry name" value="CBS_dom"/>
</dbReference>
<keyword evidence="1 2" id="KW-0129">CBS domain</keyword>
<evidence type="ECO:0000313" key="5">
    <source>
        <dbReference type="EMBL" id="MFB9211793.1"/>
    </source>
</evidence>
<dbReference type="SUPFAM" id="SSF51206">
    <property type="entry name" value="cAMP-binding domain-like"/>
    <property type="match status" value="1"/>
</dbReference>
<dbReference type="PANTHER" id="PTHR43080:SF2">
    <property type="entry name" value="CBS DOMAIN-CONTAINING PROTEIN"/>
    <property type="match status" value="1"/>
</dbReference>
<dbReference type="InterPro" id="IPR000595">
    <property type="entry name" value="cNMP-bd_dom"/>
</dbReference>
<dbReference type="InterPro" id="IPR018490">
    <property type="entry name" value="cNMP-bd_dom_sf"/>
</dbReference>
<dbReference type="Gene3D" id="2.60.120.10">
    <property type="entry name" value="Jelly Rolls"/>
    <property type="match status" value="1"/>
</dbReference>
<dbReference type="Pfam" id="PF00027">
    <property type="entry name" value="cNMP_binding"/>
    <property type="match status" value="1"/>
</dbReference>
<feature type="domain" description="CBS" evidence="4">
    <location>
        <begin position="241"/>
        <end position="300"/>
    </location>
</feature>
<dbReference type="InterPro" id="IPR014710">
    <property type="entry name" value="RmlC-like_jellyroll"/>
</dbReference>
<dbReference type="InterPro" id="IPR051257">
    <property type="entry name" value="Diverse_CBS-Domain"/>
</dbReference>
<dbReference type="CDD" id="cd05401">
    <property type="entry name" value="NT_GlnE_GlnD_like"/>
    <property type="match status" value="1"/>
</dbReference>
<name>A0ABV5J4N8_9BACT</name>
<dbReference type="Gene3D" id="3.10.580.10">
    <property type="entry name" value="CBS-domain"/>
    <property type="match status" value="1"/>
</dbReference>
<accession>A0ABV5J4N8</accession>
<dbReference type="InterPro" id="IPR046342">
    <property type="entry name" value="CBS_dom_sf"/>
</dbReference>
<evidence type="ECO:0000256" key="2">
    <source>
        <dbReference type="PROSITE-ProRule" id="PRU00703"/>
    </source>
</evidence>
<dbReference type="Proteomes" id="UP001589654">
    <property type="component" value="Unassembled WGS sequence"/>
</dbReference>
<keyword evidence="6" id="KW-1185">Reference proteome</keyword>
<feature type="domain" description="CBS" evidence="4">
    <location>
        <begin position="176"/>
        <end position="233"/>
    </location>
</feature>
<dbReference type="PROSITE" id="PS50042">
    <property type="entry name" value="CNMP_BINDING_3"/>
    <property type="match status" value="1"/>
</dbReference>
<dbReference type="PANTHER" id="PTHR43080">
    <property type="entry name" value="CBS DOMAIN-CONTAINING PROTEIN CBSX3, MITOCHONDRIAL"/>
    <property type="match status" value="1"/>
</dbReference>
<dbReference type="CDD" id="cd00038">
    <property type="entry name" value="CAP_ED"/>
    <property type="match status" value="1"/>
</dbReference>
<dbReference type="RefSeq" id="WP_290247260.1">
    <property type="nucleotide sequence ID" value="NZ_JAUFQT010000001.1"/>
</dbReference>
<dbReference type="PROSITE" id="PS51371">
    <property type="entry name" value="CBS"/>
    <property type="match status" value="2"/>
</dbReference>
<dbReference type="SUPFAM" id="SSF54631">
    <property type="entry name" value="CBS-domain pair"/>
    <property type="match status" value="1"/>
</dbReference>
<feature type="domain" description="Cyclic nucleotide-binding" evidence="3">
    <location>
        <begin position="18"/>
        <end position="127"/>
    </location>
</feature>
<comment type="caution">
    <text evidence="5">The sequence shown here is derived from an EMBL/GenBank/DDBJ whole genome shotgun (WGS) entry which is preliminary data.</text>
</comment>
<dbReference type="Pfam" id="PF03445">
    <property type="entry name" value="DUF294"/>
    <property type="match status" value="1"/>
</dbReference>
<dbReference type="Pfam" id="PF10335">
    <property type="entry name" value="DUF294_C"/>
    <property type="match status" value="1"/>
</dbReference>
<dbReference type="InterPro" id="IPR005105">
    <property type="entry name" value="GlnD_Uridyltrans_N"/>
</dbReference>